<dbReference type="Proteomes" id="UP001552479">
    <property type="component" value="Unassembled WGS sequence"/>
</dbReference>
<name>A0ABV3J489_9ACTN</name>
<evidence type="ECO:0000313" key="1">
    <source>
        <dbReference type="EMBL" id="MEV4927499.1"/>
    </source>
</evidence>
<accession>A0ABV3J489</accession>
<organism evidence="1 2">
    <name type="scientific">Streptomyces roseoverticillatus</name>
    <dbReference type="NCBI Taxonomy" id="66429"/>
    <lineage>
        <taxon>Bacteria</taxon>
        <taxon>Bacillati</taxon>
        <taxon>Actinomycetota</taxon>
        <taxon>Actinomycetes</taxon>
        <taxon>Kitasatosporales</taxon>
        <taxon>Streptomycetaceae</taxon>
        <taxon>Streptomyces</taxon>
    </lineage>
</organism>
<proteinExistence type="predicted"/>
<comment type="caution">
    <text evidence="1">The sequence shown here is derived from an EMBL/GenBank/DDBJ whole genome shotgun (WGS) entry which is preliminary data.</text>
</comment>
<dbReference type="RefSeq" id="WP_359103301.1">
    <property type="nucleotide sequence ID" value="NZ_JBEZGT010000023.1"/>
</dbReference>
<sequence length="42" mass="4598">MARETYVLIRIEDEEREVGRMTALKATATSSARTALASRATA</sequence>
<protein>
    <submittedName>
        <fullName evidence="1">Uncharacterized protein</fullName>
    </submittedName>
</protein>
<reference evidence="1 2" key="1">
    <citation type="submission" date="2024-06" db="EMBL/GenBank/DDBJ databases">
        <title>The Natural Products Discovery Center: Release of the First 8490 Sequenced Strains for Exploring Actinobacteria Biosynthetic Diversity.</title>
        <authorList>
            <person name="Kalkreuter E."/>
            <person name="Kautsar S.A."/>
            <person name="Yang D."/>
            <person name="Bader C.D."/>
            <person name="Teijaro C.N."/>
            <person name="Fluegel L."/>
            <person name="Davis C.M."/>
            <person name="Simpson J.R."/>
            <person name="Lauterbach L."/>
            <person name="Steele A.D."/>
            <person name="Gui C."/>
            <person name="Meng S."/>
            <person name="Li G."/>
            <person name="Viehrig K."/>
            <person name="Ye F."/>
            <person name="Su P."/>
            <person name="Kiefer A.F."/>
            <person name="Nichols A."/>
            <person name="Cepeda A.J."/>
            <person name="Yan W."/>
            <person name="Fan B."/>
            <person name="Jiang Y."/>
            <person name="Adhikari A."/>
            <person name="Zheng C.-J."/>
            <person name="Schuster L."/>
            <person name="Cowan T.M."/>
            <person name="Smanski M.J."/>
            <person name="Chevrette M.G."/>
            <person name="De Carvalho L.P.S."/>
            <person name="Shen B."/>
        </authorList>
    </citation>
    <scope>NUCLEOTIDE SEQUENCE [LARGE SCALE GENOMIC DNA]</scope>
    <source>
        <strain evidence="1 2">NPDC053791</strain>
    </source>
</reference>
<evidence type="ECO:0000313" key="2">
    <source>
        <dbReference type="Proteomes" id="UP001552479"/>
    </source>
</evidence>
<gene>
    <name evidence="1" type="ORF">AB0L03_32620</name>
</gene>
<dbReference type="EMBL" id="JBFASG010000052">
    <property type="protein sequence ID" value="MEV4927499.1"/>
    <property type="molecule type" value="Genomic_DNA"/>
</dbReference>
<keyword evidence="2" id="KW-1185">Reference proteome</keyword>